<proteinExistence type="predicted"/>
<dbReference type="Proteomes" id="UP000294850">
    <property type="component" value="Unassembled WGS sequence"/>
</dbReference>
<organism evidence="1 2">
    <name type="scientific">Dyadobacter psychrotolerans</name>
    <dbReference type="NCBI Taxonomy" id="2541721"/>
    <lineage>
        <taxon>Bacteria</taxon>
        <taxon>Pseudomonadati</taxon>
        <taxon>Bacteroidota</taxon>
        <taxon>Cytophagia</taxon>
        <taxon>Cytophagales</taxon>
        <taxon>Spirosomataceae</taxon>
        <taxon>Dyadobacter</taxon>
    </lineage>
</organism>
<dbReference type="EMBL" id="SMFL01000007">
    <property type="protein sequence ID" value="TDE13338.1"/>
    <property type="molecule type" value="Genomic_DNA"/>
</dbReference>
<dbReference type="RefSeq" id="WP_131960059.1">
    <property type="nucleotide sequence ID" value="NZ_SMFL01000007.1"/>
</dbReference>
<keyword evidence="2" id="KW-1185">Reference proteome</keyword>
<sequence>METTLHFDTKVSLSQLAQIIREQLPAKDRLALANMLQTEEDDEPTKEQILSRLKEDYIALQNGTLKTRTLKEVLDEL</sequence>
<comment type="caution">
    <text evidence="1">The sequence shown here is derived from an EMBL/GenBank/DDBJ whole genome shotgun (WGS) entry which is preliminary data.</text>
</comment>
<dbReference type="AlphaFoldDB" id="A0A4V2Z3N3"/>
<evidence type="ECO:0000313" key="2">
    <source>
        <dbReference type="Proteomes" id="UP000294850"/>
    </source>
</evidence>
<name>A0A4V2Z3N3_9BACT</name>
<gene>
    <name evidence="1" type="ORF">E0F88_20060</name>
</gene>
<dbReference type="OrthoDB" id="963030at2"/>
<protein>
    <submittedName>
        <fullName evidence="1">Uncharacterized protein</fullName>
    </submittedName>
</protein>
<reference evidence="1 2" key="1">
    <citation type="submission" date="2019-03" db="EMBL/GenBank/DDBJ databases">
        <title>Dyadobacter AR-3-6 sp. nov., isolated from arctic soil.</title>
        <authorList>
            <person name="Chaudhary D.K."/>
        </authorList>
    </citation>
    <scope>NUCLEOTIDE SEQUENCE [LARGE SCALE GENOMIC DNA]</scope>
    <source>
        <strain evidence="1 2">AR-3-6</strain>
    </source>
</reference>
<accession>A0A4V2Z3N3</accession>
<evidence type="ECO:0000313" key="1">
    <source>
        <dbReference type="EMBL" id="TDE13338.1"/>
    </source>
</evidence>